<protein>
    <submittedName>
        <fullName evidence="1">Uncharacterized protein</fullName>
    </submittedName>
</protein>
<reference evidence="1" key="1">
    <citation type="submission" date="2014-11" db="EMBL/GenBank/DDBJ databases">
        <authorList>
            <person name="Amaro Gonzalez C."/>
        </authorList>
    </citation>
    <scope>NUCLEOTIDE SEQUENCE</scope>
</reference>
<name>A0A0E9XG57_ANGAN</name>
<dbReference type="AlphaFoldDB" id="A0A0E9XG57"/>
<sequence>MLPFLFGVVFVRRFVSFFSITARRYFD</sequence>
<accession>A0A0E9XG57</accession>
<dbReference type="EMBL" id="GBXM01007171">
    <property type="protein sequence ID" value="JAI01407.1"/>
    <property type="molecule type" value="Transcribed_RNA"/>
</dbReference>
<reference evidence="1" key="2">
    <citation type="journal article" date="2015" name="Fish Shellfish Immunol.">
        <title>Early steps in the European eel (Anguilla anguilla)-Vibrio vulnificus interaction in the gills: Role of the RtxA13 toxin.</title>
        <authorList>
            <person name="Callol A."/>
            <person name="Pajuelo D."/>
            <person name="Ebbesson L."/>
            <person name="Teles M."/>
            <person name="MacKenzie S."/>
            <person name="Amaro C."/>
        </authorList>
    </citation>
    <scope>NUCLEOTIDE SEQUENCE</scope>
</reference>
<organism evidence="1">
    <name type="scientific">Anguilla anguilla</name>
    <name type="common">European freshwater eel</name>
    <name type="synonym">Muraena anguilla</name>
    <dbReference type="NCBI Taxonomy" id="7936"/>
    <lineage>
        <taxon>Eukaryota</taxon>
        <taxon>Metazoa</taxon>
        <taxon>Chordata</taxon>
        <taxon>Craniata</taxon>
        <taxon>Vertebrata</taxon>
        <taxon>Euteleostomi</taxon>
        <taxon>Actinopterygii</taxon>
        <taxon>Neopterygii</taxon>
        <taxon>Teleostei</taxon>
        <taxon>Anguilliformes</taxon>
        <taxon>Anguillidae</taxon>
        <taxon>Anguilla</taxon>
    </lineage>
</organism>
<proteinExistence type="predicted"/>
<evidence type="ECO:0000313" key="1">
    <source>
        <dbReference type="EMBL" id="JAI01407.1"/>
    </source>
</evidence>